<dbReference type="SUPFAM" id="SSF51735">
    <property type="entry name" value="NAD(P)-binding Rossmann-fold domains"/>
    <property type="match status" value="1"/>
</dbReference>
<dbReference type="PANTHER" id="PTHR43818:SF11">
    <property type="entry name" value="BCDNA.GH03377"/>
    <property type="match status" value="1"/>
</dbReference>
<dbReference type="Proteomes" id="UP001174909">
    <property type="component" value="Unassembled WGS sequence"/>
</dbReference>
<dbReference type="Gene3D" id="3.40.50.720">
    <property type="entry name" value="NAD(P)-binding Rossmann-like Domain"/>
    <property type="match status" value="1"/>
</dbReference>
<name>A0AA35S4E2_GEOBA</name>
<keyword evidence="4" id="KW-1185">Reference proteome</keyword>
<keyword evidence="1" id="KW-0560">Oxidoreductase</keyword>
<proteinExistence type="predicted"/>
<dbReference type="AlphaFoldDB" id="A0AA35S4E2"/>
<dbReference type="GO" id="GO:0016491">
    <property type="term" value="F:oxidoreductase activity"/>
    <property type="evidence" value="ECO:0007669"/>
    <property type="project" value="UniProtKB-KW"/>
</dbReference>
<gene>
    <name evidence="3" type="ORF">GBAR_LOCUS12910</name>
</gene>
<dbReference type="InterPro" id="IPR050463">
    <property type="entry name" value="Gfo/Idh/MocA_oxidrdct_glycsds"/>
</dbReference>
<protein>
    <submittedName>
        <fullName evidence="3">Myo-inositol 2-dehydrogenase</fullName>
    </submittedName>
</protein>
<comment type="caution">
    <text evidence="3">The sequence shown here is derived from an EMBL/GenBank/DDBJ whole genome shotgun (WGS) entry which is preliminary data.</text>
</comment>
<dbReference type="SUPFAM" id="SSF55347">
    <property type="entry name" value="Glyceraldehyde-3-phosphate dehydrogenase-like, C-terminal domain"/>
    <property type="match status" value="1"/>
</dbReference>
<evidence type="ECO:0000313" key="3">
    <source>
        <dbReference type="EMBL" id="CAI8021917.1"/>
    </source>
</evidence>
<sequence length="332" mass="36981">MGGTIDEEVSATPHGALPYSHAAGYTAFERTDIVAAADVVEEKAQYVCDKWNIPKYYLDYREMIVAEKPDIVSIATRPGNHADITQFAAENGVRGIYCDKPLCASMEEADAMVEVCEKYNVKFNLGTQRRFTPGYIKMREILESGELGERRSIIAYSGGSALWGYTHAADMLLFLASDSPIEYVQGNVAVDDADFEDNRTETDPSIVMGFIRFQNGINGISIPGTSYEFEVNCSEGTIRALNNGLGFHLRKRQGQFNEILEAQFPPYERKSGTVGCIEDIVDAIETDTETQGNIHLAHRSTEMVFAIVDSQRQQGVRVPMPMENRALYLGRW</sequence>
<feature type="domain" description="Gfo/Idh/MocA-like oxidoreductase N-terminal" evidence="2">
    <location>
        <begin position="20"/>
        <end position="125"/>
    </location>
</feature>
<evidence type="ECO:0000259" key="2">
    <source>
        <dbReference type="Pfam" id="PF01408"/>
    </source>
</evidence>
<accession>A0AA35S4E2</accession>
<dbReference type="GO" id="GO:0000166">
    <property type="term" value="F:nucleotide binding"/>
    <property type="evidence" value="ECO:0007669"/>
    <property type="project" value="InterPro"/>
</dbReference>
<organism evidence="3 4">
    <name type="scientific">Geodia barretti</name>
    <name type="common">Barrett's horny sponge</name>
    <dbReference type="NCBI Taxonomy" id="519541"/>
    <lineage>
        <taxon>Eukaryota</taxon>
        <taxon>Metazoa</taxon>
        <taxon>Porifera</taxon>
        <taxon>Demospongiae</taxon>
        <taxon>Heteroscleromorpha</taxon>
        <taxon>Tetractinellida</taxon>
        <taxon>Astrophorina</taxon>
        <taxon>Geodiidae</taxon>
        <taxon>Geodia</taxon>
    </lineage>
</organism>
<dbReference type="InterPro" id="IPR000683">
    <property type="entry name" value="Gfo/Idh/MocA-like_OxRdtase_N"/>
</dbReference>
<dbReference type="Gene3D" id="3.30.360.10">
    <property type="entry name" value="Dihydrodipicolinate Reductase, domain 2"/>
    <property type="match status" value="1"/>
</dbReference>
<evidence type="ECO:0000313" key="4">
    <source>
        <dbReference type="Proteomes" id="UP001174909"/>
    </source>
</evidence>
<reference evidence="3" key="1">
    <citation type="submission" date="2023-03" db="EMBL/GenBank/DDBJ databases">
        <authorList>
            <person name="Steffen K."/>
            <person name="Cardenas P."/>
        </authorList>
    </citation>
    <scope>NUCLEOTIDE SEQUENCE</scope>
</reference>
<dbReference type="PANTHER" id="PTHR43818">
    <property type="entry name" value="BCDNA.GH03377"/>
    <property type="match status" value="1"/>
</dbReference>
<dbReference type="InterPro" id="IPR036291">
    <property type="entry name" value="NAD(P)-bd_dom_sf"/>
</dbReference>
<evidence type="ECO:0000256" key="1">
    <source>
        <dbReference type="ARBA" id="ARBA00023002"/>
    </source>
</evidence>
<dbReference type="Pfam" id="PF01408">
    <property type="entry name" value="GFO_IDH_MocA"/>
    <property type="match status" value="1"/>
</dbReference>
<dbReference type="EMBL" id="CASHTH010001921">
    <property type="protein sequence ID" value="CAI8021917.1"/>
    <property type="molecule type" value="Genomic_DNA"/>
</dbReference>